<comment type="caution">
    <text evidence="6">The sequence shown here is derived from an EMBL/GenBank/DDBJ whole genome shotgun (WGS) entry which is preliminary data.</text>
</comment>
<keyword evidence="3" id="KW-1133">Transmembrane helix</keyword>
<feature type="non-terminal residue" evidence="6">
    <location>
        <position position="1195"/>
    </location>
</feature>
<dbReference type="Pfam" id="PF04357">
    <property type="entry name" value="TamB"/>
    <property type="match status" value="1"/>
</dbReference>
<feature type="domain" description="Translocation and assembly module TamB C-terminal" evidence="5">
    <location>
        <begin position="990"/>
        <end position="1195"/>
    </location>
</feature>
<keyword evidence="4" id="KW-0472">Membrane</keyword>
<dbReference type="InterPro" id="IPR007452">
    <property type="entry name" value="TamB_C"/>
</dbReference>
<evidence type="ECO:0000256" key="4">
    <source>
        <dbReference type="ARBA" id="ARBA00023136"/>
    </source>
</evidence>
<dbReference type="GO" id="GO:0097347">
    <property type="term" value="C:TAM protein secretion complex"/>
    <property type="evidence" value="ECO:0007669"/>
    <property type="project" value="TreeGrafter"/>
</dbReference>
<accession>A0A2W4SA08</accession>
<evidence type="ECO:0000313" key="7">
    <source>
        <dbReference type="Proteomes" id="UP000249396"/>
    </source>
</evidence>
<evidence type="ECO:0000313" key="6">
    <source>
        <dbReference type="EMBL" id="PZN70644.1"/>
    </source>
</evidence>
<organism evidence="6 7">
    <name type="scientific">Candidatus Methylumidiphilus alinenensis</name>
    <dbReference type="NCBI Taxonomy" id="2202197"/>
    <lineage>
        <taxon>Bacteria</taxon>
        <taxon>Pseudomonadati</taxon>
        <taxon>Pseudomonadota</taxon>
        <taxon>Gammaproteobacteria</taxon>
        <taxon>Methylococcales</taxon>
        <taxon>Candidatus Methylumidiphilus</taxon>
    </lineage>
</organism>
<dbReference type="PANTHER" id="PTHR36985">
    <property type="entry name" value="TRANSLOCATION AND ASSEMBLY MODULE SUBUNIT TAMB"/>
    <property type="match status" value="1"/>
</dbReference>
<dbReference type="EMBL" id="QJPH01000546">
    <property type="protein sequence ID" value="PZN70644.1"/>
    <property type="molecule type" value="Genomic_DNA"/>
</dbReference>
<proteinExistence type="predicted"/>
<comment type="subcellular location">
    <subcellularLocation>
        <location evidence="1">Membrane</location>
        <topology evidence="1">Single-pass membrane protein</topology>
    </subcellularLocation>
</comment>
<reference evidence="6 7" key="1">
    <citation type="journal article" date="2018" name="Aquat. Microb. Ecol.">
        <title>Gammaproteobacterial methanotrophs dominate.</title>
        <authorList>
            <person name="Rissanen A.J."/>
            <person name="Saarenheimo J."/>
            <person name="Tiirola M."/>
            <person name="Peura S."/>
            <person name="Aalto S.L."/>
            <person name="Karvinen A."/>
            <person name="Nykanen H."/>
        </authorList>
    </citation>
    <scope>NUCLEOTIDE SEQUENCE [LARGE SCALE GENOMIC DNA]</scope>
    <source>
        <strain evidence="6">AMbin10</strain>
    </source>
</reference>
<protein>
    <recommendedName>
        <fullName evidence="5">Translocation and assembly module TamB C-terminal domain-containing protein</fullName>
    </recommendedName>
</protein>
<dbReference type="PANTHER" id="PTHR36985:SF1">
    <property type="entry name" value="TRANSLOCATION AND ASSEMBLY MODULE SUBUNIT TAMB"/>
    <property type="match status" value="1"/>
</dbReference>
<keyword evidence="2" id="KW-0812">Transmembrane</keyword>
<dbReference type="GO" id="GO:0005886">
    <property type="term" value="C:plasma membrane"/>
    <property type="evidence" value="ECO:0007669"/>
    <property type="project" value="InterPro"/>
</dbReference>
<sequence>MRRVTTRWLVWIFVLLAGLPLLAVMLALFAANTQHGRAWIEQTVSTLTAGEVVLTGLYGQFPDSMRLGRLELRDTDGPWLVIDDLALDWTPLRLLAWTAEIDRLEAGHIALDRLPTPSPQAEKSTASASLPIAVIVRRLRVARLDLAPPVAGIAASLAIDGKANIASQEQGEIDLSLKRLDGDGTYTLRGSLKDAFIHTQMSLQEPAHGLISSFANIQELDSLSAEATVEGPLSALQTRLELALGPLQAKLQGNLNLINNSADVTVNAKAPAMRLRPDLSWEAISLDAKLKGPFTRPVADGTLRIDGLNAANTAIRSIAMSVQGDAGKVWLNGELTGLRLPGPQPNLLESAPLAFQADIQLDALQRPVVFKLKHPLIIAEGKADTADGLRSELVLNLPDLKPFAVLGGMDVQGKTTLKIRAEKQGDATKLDVEGTLGLNSGEPVLVNLLGNAAKIGVSASLSGEDIVLSRFSLDGKALTASAEGKLAKQIASFDWKLSLKEFASVIAGSSGQIVAQGQIAGPLEKFAMTADMKGDFSTKDFPSGPIAANIRLEGLPLAPSGQLTAKSILKGSPLEFVLAAKASSDGSIELLLDRAGWKSVHAKASLTLPKGADLPVGRADVHIARMEDFEPLTGQPLTGSINASLETAMQGSRPIARLFLDAHNAGLSGTAMIGKSSLVVTVADPVRHPISDGQIQLDGISLGALSGSARLALSGPLETLHLVLSAAMQNVAGAEMQLRSTASLYTKSRKLAIGELQADWKSESLELLEPVRIGFADGLSVYRLRLGLRQAELEVAGRVSPTLDLTARLDNLPADLATLFAPDLAVTGTLSAEARLVGKPDRPVGSATVEVKDLQMRTGAGRALPPAKLTATAQLTGTAAQLSTRLSTGGDLNLDITGEVPLTQSGQFDLHAAGGVDLKLLDPLLTAQGRRMHGQVALNADLNGTLSEPRPTGSLQLTGGEVQDFAIGAHIDHITALLQADGGTLRLSKFEGRAGPGTVSASGTVGLLGEGMPVNLTLSARKARPLAGDQMTVNLDSDLAVTGQAMGKLMVTGTVHINRAEIRIPEHLPATVAVLKVTRPGVVPPPPTPGPSIALDLTMDAAREIFVRGRGLDAELAGKIHVHGMADKPQPDGSFAMRRGQFALAGQTLTFSKGEVGFDGGSLTDPSLNFVANTTSANVTATLTVSGNASNPKIT</sequence>
<evidence type="ECO:0000259" key="5">
    <source>
        <dbReference type="Pfam" id="PF04357"/>
    </source>
</evidence>
<name>A0A2W4SA08_9GAMM</name>
<gene>
    <name evidence="6" type="ORF">DM484_28090</name>
</gene>
<dbReference type="Proteomes" id="UP000249396">
    <property type="component" value="Unassembled WGS sequence"/>
</dbReference>
<evidence type="ECO:0000256" key="2">
    <source>
        <dbReference type="ARBA" id="ARBA00022692"/>
    </source>
</evidence>
<evidence type="ECO:0000256" key="3">
    <source>
        <dbReference type="ARBA" id="ARBA00022989"/>
    </source>
</evidence>
<dbReference type="AlphaFoldDB" id="A0A2W4SA08"/>
<dbReference type="GO" id="GO:0009306">
    <property type="term" value="P:protein secretion"/>
    <property type="evidence" value="ECO:0007669"/>
    <property type="project" value="InterPro"/>
</dbReference>
<evidence type="ECO:0000256" key="1">
    <source>
        <dbReference type="ARBA" id="ARBA00004167"/>
    </source>
</evidence>